<accession>Q8Z2W8</accession>
<keyword evidence="1" id="KW-0472">Membrane</keyword>
<feature type="transmembrane region" description="Helical" evidence="1">
    <location>
        <begin position="42"/>
        <end position="63"/>
    </location>
</feature>
<evidence type="ECO:0000313" key="3">
    <source>
        <dbReference type="EMBL" id="CAD09558.1"/>
    </source>
</evidence>
<evidence type="ECO:0000256" key="1">
    <source>
        <dbReference type="SAM" id="Phobius"/>
    </source>
</evidence>
<keyword evidence="1" id="KW-0812">Transmembrane</keyword>
<proteinExistence type="predicted"/>
<dbReference type="HOGENOM" id="CLU_173340_0_0_6"/>
<gene>
    <name evidence="3" type="ordered locus">STY3805</name>
    <name evidence="2" type="ordered locus">t3553</name>
</gene>
<evidence type="ECO:0000313" key="5">
    <source>
        <dbReference type="Proteomes" id="UP000002670"/>
    </source>
</evidence>
<dbReference type="EMBL" id="AL513382">
    <property type="protein sequence ID" value="CAD09558.1"/>
    <property type="molecule type" value="Genomic_DNA"/>
</dbReference>
<dbReference type="KEGG" id="stt:t3553"/>
<evidence type="ECO:0000313" key="2">
    <source>
        <dbReference type="EMBL" id="AAO71058.1"/>
    </source>
</evidence>
<reference evidence="3 4" key="1">
    <citation type="journal article" date="2001" name="Nature">
        <title>Complete genome sequence of a multiple drug resistant Salmonella enterica serovar Typhi CT18.</title>
        <authorList>
            <person name="Parkhill J."/>
            <person name="Dougan G."/>
            <person name="James K.D."/>
            <person name="Thomson N.R."/>
            <person name="Pickard D."/>
            <person name="Wain J."/>
            <person name="Churcher C."/>
            <person name="Mungall K.L."/>
            <person name="Bentley S.D."/>
            <person name="Holden M.T.G."/>
            <person name="Sebaihia M."/>
            <person name="Baker S."/>
            <person name="Basham D."/>
            <person name="Brooks K."/>
            <person name="Chillingworth T."/>
            <person name="Connerton P."/>
            <person name="Cronin A."/>
            <person name="Davis P."/>
            <person name="Davies R.M."/>
            <person name="Dowd L."/>
            <person name="White N."/>
            <person name="Farrar J."/>
            <person name="Feltwell T."/>
            <person name="Hamlin N."/>
            <person name="Haque A."/>
            <person name="Hien T.T."/>
            <person name="Holroyd S."/>
            <person name="Jagels K."/>
            <person name="Krogh A."/>
            <person name="Larsen T.S."/>
            <person name="Leather S."/>
            <person name="Moule S."/>
            <person name="O'Gaora P."/>
            <person name="Parry C."/>
            <person name="Quail M."/>
            <person name="Rutherford K."/>
            <person name="Simmonds M."/>
            <person name="Skelton J."/>
            <person name="Stevens K."/>
            <person name="Whitehead S."/>
            <person name="Barrell B.G."/>
        </authorList>
    </citation>
    <scope>NUCLEOTIDE SEQUENCE [LARGE SCALE GENOMIC DNA]</scope>
    <source>
        <strain evidence="3 4">CT18</strain>
    </source>
</reference>
<dbReference type="Proteomes" id="UP000000541">
    <property type="component" value="Chromosome"/>
</dbReference>
<dbReference type="Pfam" id="PF13347">
    <property type="entry name" value="MFS_2"/>
    <property type="match status" value="1"/>
</dbReference>
<protein>
    <submittedName>
        <fullName evidence="3">Membrane protein</fullName>
    </submittedName>
</protein>
<name>Q8Z2W8_SALTI</name>
<dbReference type="AlphaFoldDB" id="Q8Z2W8"/>
<keyword evidence="1" id="KW-1133">Transmembrane helix</keyword>
<keyword evidence="5" id="KW-1185">Reference proteome</keyword>
<dbReference type="Proteomes" id="UP000002670">
    <property type="component" value="Chromosome"/>
</dbReference>
<dbReference type="KEGG" id="sty:STY3805"/>
<organism evidence="3 4">
    <name type="scientific">Salmonella typhi</name>
    <dbReference type="NCBI Taxonomy" id="90370"/>
    <lineage>
        <taxon>Bacteria</taxon>
        <taxon>Pseudomonadati</taxon>
        <taxon>Pseudomonadota</taxon>
        <taxon>Gammaproteobacteria</taxon>
        <taxon>Enterobacterales</taxon>
        <taxon>Enterobacteriaceae</taxon>
        <taxon>Salmonella</taxon>
    </lineage>
</organism>
<dbReference type="STRING" id="220341.gene:17587669"/>
<evidence type="ECO:0000313" key="4">
    <source>
        <dbReference type="Proteomes" id="UP000000541"/>
    </source>
</evidence>
<reference evidence="2 5" key="2">
    <citation type="journal article" date="2003" name="J. Bacteriol.">
        <title>Comparative genomics of Salmonella enterica serovar Typhi strains Ty2 and CT18.</title>
        <authorList>
            <person name="Deng W."/>
            <person name="Liou S.R."/>
            <person name="Plunkett G.III."/>
            <person name="Mayhew G.F."/>
            <person name="Rose D.J."/>
            <person name="Burland V."/>
            <person name="Kodoyianni V."/>
            <person name="Schwartz D.C."/>
            <person name="Blattner F.R."/>
        </authorList>
    </citation>
    <scope>NUCLEOTIDE SEQUENCE [LARGE SCALE GENOMIC DNA]</scope>
    <source>
        <strain evidence="5">ATCC 700931 / Ty2</strain>
        <strain evidence="2">Ty2</strain>
    </source>
</reference>
<feature type="transmembrane region" description="Helical" evidence="1">
    <location>
        <begin position="12"/>
        <end position="30"/>
    </location>
</feature>
<dbReference type="eggNOG" id="COG2211">
    <property type="taxonomic scope" value="Bacteria"/>
</dbReference>
<accession>Q7C691</accession>
<sequence length="85" mass="9358">MAFGGILFFQKFGMGIAGGILGFLLSHFGYQADVEQSARSLTGIALMMTLIPALFHLAVGLLMKKYLINNEYYRDIQLALAQKQA</sequence>
<dbReference type="EMBL" id="AE014613">
    <property type="protein sequence ID" value="AAO71058.1"/>
    <property type="molecule type" value="Genomic_DNA"/>
</dbReference>